<proteinExistence type="predicted"/>
<dbReference type="AlphaFoldDB" id="A0A8X6NAV7"/>
<evidence type="ECO:0000313" key="2">
    <source>
        <dbReference type="Proteomes" id="UP000887013"/>
    </source>
</evidence>
<evidence type="ECO:0000313" key="1">
    <source>
        <dbReference type="EMBL" id="GFT04835.1"/>
    </source>
</evidence>
<keyword evidence="2" id="KW-1185">Reference proteome</keyword>
<reference evidence="1" key="1">
    <citation type="submission" date="2020-08" db="EMBL/GenBank/DDBJ databases">
        <title>Multicomponent nature underlies the extraordinary mechanical properties of spider dragline silk.</title>
        <authorList>
            <person name="Kono N."/>
            <person name="Nakamura H."/>
            <person name="Mori M."/>
            <person name="Yoshida Y."/>
            <person name="Ohtoshi R."/>
            <person name="Malay A.D."/>
            <person name="Moran D.A.P."/>
            <person name="Tomita M."/>
            <person name="Numata K."/>
            <person name="Arakawa K."/>
        </authorList>
    </citation>
    <scope>NUCLEOTIDE SEQUENCE</scope>
</reference>
<gene>
    <name evidence="1" type="ORF">NPIL_461691</name>
</gene>
<organism evidence="1 2">
    <name type="scientific">Nephila pilipes</name>
    <name type="common">Giant wood spider</name>
    <name type="synonym">Nephila maculata</name>
    <dbReference type="NCBI Taxonomy" id="299642"/>
    <lineage>
        <taxon>Eukaryota</taxon>
        <taxon>Metazoa</taxon>
        <taxon>Ecdysozoa</taxon>
        <taxon>Arthropoda</taxon>
        <taxon>Chelicerata</taxon>
        <taxon>Arachnida</taxon>
        <taxon>Araneae</taxon>
        <taxon>Araneomorphae</taxon>
        <taxon>Entelegynae</taxon>
        <taxon>Araneoidea</taxon>
        <taxon>Nephilidae</taxon>
        <taxon>Nephila</taxon>
    </lineage>
</organism>
<accession>A0A8X6NAV7</accession>
<name>A0A8X6NAV7_NEPPI</name>
<sequence length="90" mass="10036">MTRHRAECSQHEIPLILRTAYYEITATVNSFIAETLKDLSNVKERGVPFREVTCSTTLGTRLGCRTFSSCYGTSLSTSTTPHPPSYRFGS</sequence>
<dbReference type="Proteomes" id="UP000887013">
    <property type="component" value="Unassembled WGS sequence"/>
</dbReference>
<comment type="caution">
    <text evidence="1">The sequence shown here is derived from an EMBL/GenBank/DDBJ whole genome shotgun (WGS) entry which is preliminary data.</text>
</comment>
<protein>
    <submittedName>
        <fullName evidence="1">Uncharacterized protein</fullName>
    </submittedName>
</protein>
<dbReference type="EMBL" id="BMAW01056231">
    <property type="protein sequence ID" value="GFT04835.1"/>
    <property type="molecule type" value="Genomic_DNA"/>
</dbReference>